<dbReference type="EMBL" id="JAUSZT010000003">
    <property type="protein sequence ID" value="MDQ0996968.1"/>
    <property type="molecule type" value="Genomic_DNA"/>
</dbReference>
<keyword evidence="1" id="KW-1133">Transmembrane helix</keyword>
<dbReference type="Proteomes" id="UP001237780">
    <property type="component" value="Unassembled WGS sequence"/>
</dbReference>
<comment type="caution">
    <text evidence="2">The sequence shown here is derived from an EMBL/GenBank/DDBJ whole genome shotgun (WGS) entry which is preliminary data.</text>
</comment>
<gene>
    <name evidence="2" type="ORF">QFZ34_002150</name>
</gene>
<feature type="transmembrane region" description="Helical" evidence="1">
    <location>
        <begin position="15"/>
        <end position="37"/>
    </location>
</feature>
<evidence type="ECO:0000313" key="3">
    <source>
        <dbReference type="Proteomes" id="UP001237780"/>
    </source>
</evidence>
<sequence>MPSSSTTEIRKSGKFLKYLAGFIILLAIIYTGGWFYLANQLESRVATNLAAFKQKGIDATCDNAAASGYPLRLGLECTKVGWADQAKQLSVVAGSFNAAAQIYDPMHIVSQIEGPAAVDAPGMVPLDITWKDLGSSVRLDKPLPKQISVQGNDIVVNQRNAAAGSAPIAIMQGGKLSFSTTEPKMNIAWSFEKLKIADNIVYEHPLPELTGAADIELENGFALLAKPERDITILRGQSGLLNNVDLGFADGSGIAISGPFSVDNEGRISGDFNVTMRNPEGVAQAMRGILPGEENTISSVLQAMAFVPKDANGAPTLPITVKNGKMSVGFIRIGRLPSL</sequence>
<evidence type="ECO:0000313" key="2">
    <source>
        <dbReference type="EMBL" id="MDQ0996968.1"/>
    </source>
</evidence>
<reference evidence="2 3" key="1">
    <citation type="submission" date="2023-07" db="EMBL/GenBank/DDBJ databases">
        <title>Comparative genomics of wheat-associated soil bacteria to identify genetic determinants of phenazine resistance.</title>
        <authorList>
            <person name="Mouncey N."/>
        </authorList>
    </citation>
    <scope>NUCLEOTIDE SEQUENCE [LARGE SCALE GENOMIC DNA]</scope>
    <source>
        <strain evidence="2 3">W4I11</strain>
    </source>
</reference>
<name>A0ABU0SB53_9HYPH</name>
<proteinExistence type="predicted"/>
<dbReference type="Pfam" id="PF09898">
    <property type="entry name" value="DUF2125"/>
    <property type="match status" value="1"/>
</dbReference>
<accession>A0ABU0SB53</accession>
<dbReference type="InterPro" id="IPR018666">
    <property type="entry name" value="DUF2125"/>
</dbReference>
<evidence type="ECO:0000256" key="1">
    <source>
        <dbReference type="SAM" id="Phobius"/>
    </source>
</evidence>
<protein>
    <recommendedName>
        <fullName evidence="4">DUF2125 domain-containing protein</fullName>
    </recommendedName>
</protein>
<dbReference type="RefSeq" id="WP_307280367.1">
    <property type="nucleotide sequence ID" value="NZ_JAUSZT010000003.1"/>
</dbReference>
<keyword evidence="1" id="KW-0472">Membrane</keyword>
<keyword evidence="1" id="KW-0812">Transmembrane</keyword>
<evidence type="ECO:0008006" key="4">
    <source>
        <dbReference type="Google" id="ProtNLM"/>
    </source>
</evidence>
<keyword evidence="3" id="KW-1185">Reference proteome</keyword>
<organism evidence="2 3">
    <name type="scientific">Phyllobacterium ifriqiyense</name>
    <dbReference type="NCBI Taxonomy" id="314238"/>
    <lineage>
        <taxon>Bacteria</taxon>
        <taxon>Pseudomonadati</taxon>
        <taxon>Pseudomonadota</taxon>
        <taxon>Alphaproteobacteria</taxon>
        <taxon>Hyphomicrobiales</taxon>
        <taxon>Phyllobacteriaceae</taxon>
        <taxon>Phyllobacterium</taxon>
    </lineage>
</organism>